<dbReference type="InterPro" id="IPR029055">
    <property type="entry name" value="Ntn_hydrolases_N"/>
</dbReference>
<dbReference type="PANTHER" id="PTHR43881:SF1">
    <property type="entry name" value="GAMMA-GLUTAMYLTRANSPEPTIDASE (AFU_ORTHOLOGUE AFUA_4G13580)"/>
    <property type="match status" value="1"/>
</dbReference>
<keyword evidence="1" id="KW-0808">Transferase</keyword>
<name>A0A3M2J441_9CELL</name>
<keyword evidence="2" id="KW-1185">Reference proteome</keyword>
<dbReference type="EMBL" id="RFFI01000069">
    <property type="protein sequence ID" value="RMI08857.1"/>
    <property type="molecule type" value="Genomic_DNA"/>
</dbReference>
<protein>
    <submittedName>
        <fullName evidence="1">Gamma-glutamyltransferase</fullName>
    </submittedName>
</protein>
<accession>A0A3M2J441</accession>
<dbReference type="InterPro" id="IPR043138">
    <property type="entry name" value="GGT_lsub"/>
</dbReference>
<dbReference type="PRINTS" id="PR01210">
    <property type="entry name" value="GGTRANSPTASE"/>
</dbReference>
<sequence length="513" mass="53442">MSTGSPAATVEALRILDEGGSAFDAAITASAVMMAALPAASGPAGDVAAVLHEAGTDRWLSLTGLGRAPAGASRDEFLRRGCASVPETGILSAASPGAIDAWYRLHEAHGTMPMDRLLAPAIGLAADGICVSDQNRRWTADNHPVLGQRAMQELYAPYLEPTALGSLMRQPGLAALLTHVAERAAPEVRALVASAVVDVSRELGGLLQHRDLIQDVSRLEPAVSRGCADRTVYTNPAPTQGPVFLQHLALADLLGTGQDLAHRIHLLAEAVNQSYGWRLRHLGDPAQVVVPDALAPETLDALVRRVDPQRRSPSVCQGAYDEGDTTHFVVADAAGNSVSWVQSLGLGFGSGVGVPELGLLLSNRLGRSCTVRASDVNSVAPGRTPVNTIFAWGVAGPDGRAATGGTPGGDGQTQWNMQTVLGLCSEGADLLDVLSRPKWTYYPGADKAEAGEVGEQIWVDAELDPATVRGLGDRGHDVLARPTVGGVTRVVDIGSNAMLVLDDGRQEGLSAAL</sequence>
<dbReference type="GO" id="GO:0016740">
    <property type="term" value="F:transferase activity"/>
    <property type="evidence" value="ECO:0007669"/>
    <property type="project" value="UniProtKB-KW"/>
</dbReference>
<dbReference type="Pfam" id="PF01019">
    <property type="entry name" value="G_glu_transpept"/>
    <property type="match status" value="1"/>
</dbReference>
<reference evidence="1 2" key="1">
    <citation type="submission" date="2018-10" db="EMBL/GenBank/DDBJ databases">
        <title>Isolation, diversity and antifungal activity of actinobacteria from wheat.</title>
        <authorList>
            <person name="Han C."/>
        </authorList>
    </citation>
    <scope>NUCLEOTIDE SEQUENCE [LARGE SCALE GENOMIC DNA]</scope>
    <source>
        <strain evidence="1 2">NEAU-YY56</strain>
    </source>
</reference>
<dbReference type="Gene3D" id="1.10.246.130">
    <property type="match status" value="1"/>
</dbReference>
<gene>
    <name evidence="1" type="ORF">EBM89_12760</name>
</gene>
<evidence type="ECO:0000313" key="2">
    <source>
        <dbReference type="Proteomes" id="UP000269289"/>
    </source>
</evidence>
<dbReference type="SUPFAM" id="SSF56235">
    <property type="entry name" value="N-terminal nucleophile aminohydrolases (Ntn hydrolases)"/>
    <property type="match status" value="1"/>
</dbReference>
<dbReference type="InterPro" id="IPR043137">
    <property type="entry name" value="GGT_ssub_C"/>
</dbReference>
<dbReference type="Gene3D" id="3.60.20.40">
    <property type="match status" value="1"/>
</dbReference>
<dbReference type="InterPro" id="IPR052896">
    <property type="entry name" value="GGT-like_enzyme"/>
</dbReference>
<dbReference type="PANTHER" id="PTHR43881">
    <property type="entry name" value="GAMMA-GLUTAMYLTRANSPEPTIDASE (AFU_ORTHOLOGUE AFUA_4G13580)"/>
    <property type="match status" value="1"/>
</dbReference>
<evidence type="ECO:0000313" key="1">
    <source>
        <dbReference type="EMBL" id="RMI08857.1"/>
    </source>
</evidence>
<dbReference type="AlphaFoldDB" id="A0A3M2J441"/>
<dbReference type="OrthoDB" id="9781342at2"/>
<organism evidence="1 2">
    <name type="scientific">Cellulomonas triticagri</name>
    <dbReference type="NCBI Taxonomy" id="2483352"/>
    <lineage>
        <taxon>Bacteria</taxon>
        <taxon>Bacillati</taxon>
        <taxon>Actinomycetota</taxon>
        <taxon>Actinomycetes</taxon>
        <taxon>Micrococcales</taxon>
        <taxon>Cellulomonadaceae</taxon>
        <taxon>Cellulomonas</taxon>
    </lineage>
</organism>
<dbReference type="Proteomes" id="UP000269289">
    <property type="component" value="Unassembled WGS sequence"/>
</dbReference>
<proteinExistence type="predicted"/>
<comment type="caution">
    <text evidence="1">The sequence shown here is derived from an EMBL/GenBank/DDBJ whole genome shotgun (WGS) entry which is preliminary data.</text>
</comment>